<dbReference type="PANTHER" id="PTHR38102:SF1">
    <property type="entry name" value="PERIPLASMIC CHAPERONE SPY"/>
    <property type="match status" value="1"/>
</dbReference>
<proteinExistence type="inferred from homology"/>
<dbReference type="PANTHER" id="PTHR38102">
    <property type="entry name" value="PERIPLASMIC CHAPERONE SPY"/>
    <property type="match status" value="1"/>
</dbReference>
<dbReference type="KEGG" id="mme:Marme_3172"/>
<name>F2K300_MARM1</name>
<evidence type="ECO:0000313" key="6">
    <source>
        <dbReference type="EMBL" id="ADZ92389.1"/>
    </source>
</evidence>
<protein>
    <recommendedName>
        <fullName evidence="8">Periplasmic repressor CpxP</fullName>
    </recommendedName>
</protein>
<dbReference type="GO" id="GO:0051082">
    <property type="term" value="F:unfolded protein binding"/>
    <property type="evidence" value="ECO:0007669"/>
    <property type="project" value="TreeGrafter"/>
</dbReference>
<keyword evidence="3 5" id="KW-0732">Signal</keyword>
<comment type="subcellular location">
    <subcellularLocation>
        <location evidence="1">Periplasm</location>
    </subcellularLocation>
</comment>
<dbReference type="HOGENOM" id="CLU_124352_0_0_6"/>
<accession>F2K300</accession>
<gene>
    <name evidence="6" type="ordered locus">Marme_3172</name>
</gene>
<dbReference type="InterPro" id="IPR012899">
    <property type="entry name" value="LTXXQ"/>
</dbReference>
<evidence type="ECO:0000256" key="4">
    <source>
        <dbReference type="ARBA" id="ARBA00022764"/>
    </source>
</evidence>
<dbReference type="RefSeq" id="WP_013662291.1">
    <property type="nucleotide sequence ID" value="NC_015276.1"/>
</dbReference>
<evidence type="ECO:0000256" key="1">
    <source>
        <dbReference type="ARBA" id="ARBA00004418"/>
    </source>
</evidence>
<dbReference type="PATRIC" id="fig|717774.3.peg.3265"/>
<dbReference type="NCBIfam" id="NF009391">
    <property type="entry name" value="PRK12750.1"/>
    <property type="match status" value="1"/>
</dbReference>
<evidence type="ECO:0000256" key="5">
    <source>
        <dbReference type="SAM" id="SignalP"/>
    </source>
</evidence>
<dbReference type="EMBL" id="CP002583">
    <property type="protein sequence ID" value="ADZ92389.1"/>
    <property type="molecule type" value="Genomic_DNA"/>
</dbReference>
<dbReference type="Gene3D" id="1.20.120.1490">
    <property type="match status" value="1"/>
</dbReference>
<feature type="signal peptide" evidence="5">
    <location>
        <begin position="1"/>
        <end position="25"/>
    </location>
</feature>
<dbReference type="InterPro" id="IPR052211">
    <property type="entry name" value="Cpx_auxiliary_protein"/>
</dbReference>
<evidence type="ECO:0000256" key="3">
    <source>
        <dbReference type="ARBA" id="ARBA00022729"/>
    </source>
</evidence>
<sequence length="173" mass="19571" precursor="true">MKNAKKLIVAAIVLPLTLSATGAFAFGGKDHGRKFESKMERGFCGGGIDRGMFKKLDLTDEQKDKIKSLKSENRVQKKAFFVEHFSKDMKERDANRAKVQDLVLAESFDAEAASQLADEMAKKKSLLMVKKMEAQHAMLSVLTAEQKEKFVAFQKEKVERCEEKVMRHIEKGQ</sequence>
<keyword evidence="4" id="KW-0574">Periplasm</keyword>
<dbReference type="OrthoDB" id="6105813at2"/>
<evidence type="ECO:0000313" key="7">
    <source>
        <dbReference type="Proteomes" id="UP000001062"/>
    </source>
</evidence>
<dbReference type="GO" id="GO:0030288">
    <property type="term" value="C:outer membrane-bounded periplasmic space"/>
    <property type="evidence" value="ECO:0007669"/>
    <property type="project" value="TreeGrafter"/>
</dbReference>
<comment type="similarity">
    <text evidence="2">Belongs to the CpxP/Spy family.</text>
</comment>
<reference evidence="6 7" key="1">
    <citation type="journal article" date="2012" name="Stand. Genomic Sci.">
        <title>Complete genome sequence of the melanogenic marine bacterium Marinomonas mediterranea type strain (MMB-1(T)).</title>
        <authorList>
            <person name="Lucas-Elio P."/>
            <person name="Goodwin L."/>
            <person name="Woyke T."/>
            <person name="Pitluck S."/>
            <person name="Nolan M."/>
            <person name="Kyrpides N.C."/>
            <person name="Detter J.C."/>
            <person name="Copeland A."/>
            <person name="Teshima H."/>
            <person name="Bruce D."/>
            <person name="Detter C."/>
            <person name="Tapia R."/>
            <person name="Han S."/>
            <person name="Land M.L."/>
            <person name="Ivanova N."/>
            <person name="Mikhailova N."/>
            <person name="Johnston A.W."/>
            <person name="Sanchez-Amat A."/>
        </authorList>
    </citation>
    <scope>NUCLEOTIDE SEQUENCE [LARGE SCALE GENOMIC DNA]</scope>
    <source>
        <strain evidence="7">ATCC 700492 / JCM 21426 / NBRC 103028 / MMB-1</strain>
    </source>
</reference>
<dbReference type="eggNOG" id="COG3678">
    <property type="taxonomic scope" value="Bacteria"/>
</dbReference>
<dbReference type="STRING" id="717774.Marme_3172"/>
<dbReference type="PIRSF" id="PIRSF034445">
    <property type="entry name" value="CpxP_Spy"/>
    <property type="match status" value="1"/>
</dbReference>
<keyword evidence="7" id="KW-1185">Reference proteome</keyword>
<evidence type="ECO:0008006" key="8">
    <source>
        <dbReference type="Google" id="ProtNLM"/>
    </source>
</evidence>
<feature type="chain" id="PRO_5003279705" description="Periplasmic repressor CpxP" evidence="5">
    <location>
        <begin position="26"/>
        <end position="173"/>
    </location>
</feature>
<dbReference type="AlphaFoldDB" id="F2K300"/>
<evidence type="ECO:0000256" key="2">
    <source>
        <dbReference type="ARBA" id="ARBA00008441"/>
    </source>
</evidence>
<dbReference type="CDD" id="cd09916">
    <property type="entry name" value="CpxP_like"/>
    <property type="match status" value="1"/>
</dbReference>
<dbReference type="Pfam" id="PF07813">
    <property type="entry name" value="LTXXQ"/>
    <property type="match status" value="1"/>
</dbReference>
<dbReference type="Proteomes" id="UP000001062">
    <property type="component" value="Chromosome"/>
</dbReference>
<organism evidence="6 7">
    <name type="scientific">Marinomonas mediterranea (strain ATCC 700492 / JCM 21426 / NBRC 103028 / MMB-1)</name>
    <dbReference type="NCBI Taxonomy" id="717774"/>
    <lineage>
        <taxon>Bacteria</taxon>
        <taxon>Pseudomonadati</taxon>
        <taxon>Pseudomonadota</taxon>
        <taxon>Gammaproteobacteria</taxon>
        <taxon>Oceanospirillales</taxon>
        <taxon>Oceanospirillaceae</taxon>
        <taxon>Marinomonas</taxon>
    </lineage>
</organism>